<feature type="transmembrane region" description="Helical" evidence="7">
    <location>
        <begin position="12"/>
        <end position="31"/>
    </location>
</feature>
<dbReference type="InterPro" id="IPR004937">
    <property type="entry name" value="Urea_transporter"/>
</dbReference>
<dbReference type="Gene3D" id="1.10.3430.10">
    <property type="entry name" value="Ammonium transporter AmtB like domains"/>
    <property type="match status" value="1"/>
</dbReference>
<organism evidence="8 9">
    <name type="scientific">Paenibacillus chibensis</name>
    <dbReference type="NCBI Taxonomy" id="59846"/>
    <lineage>
        <taxon>Bacteria</taxon>
        <taxon>Bacillati</taxon>
        <taxon>Bacillota</taxon>
        <taxon>Bacilli</taxon>
        <taxon>Bacillales</taxon>
        <taxon>Paenibacillaceae</taxon>
        <taxon>Paenibacillus</taxon>
    </lineage>
</organism>
<keyword evidence="9" id="KW-1185">Reference proteome</keyword>
<keyword evidence="3" id="KW-1003">Cell membrane</keyword>
<evidence type="ECO:0000313" key="8">
    <source>
        <dbReference type="EMBL" id="MED5017884.1"/>
    </source>
</evidence>
<evidence type="ECO:0000256" key="6">
    <source>
        <dbReference type="ARBA" id="ARBA00023136"/>
    </source>
</evidence>
<evidence type="ECO:0000256" key="3">
    <source>
        <dbReference type="ARBA" id="ARBA00022475"/>
    </source>
</evidence>
<proteinExistence type="inferred from homology"/>
<dbReference type="InterPro" id="IPR029020">
    <property type="entry name" value="Ammonium/urea_transptr"/>
</dbReference>
<evidence type="ECO:0000256" key="5">
    <source>
        <dbReference type="ARBA" id="ARBA00022989"/>
    </source>
</evidence>
<feature type="transmembrane region" description="Helical" evidence="7">
    <location>
        <begin position="102"/>
        <end position="123"/>
    </location>
</feature>
<dbReference type="PANTHER" id="PTHR10464">
    <property type="entry name" value="UREA TRANSPORTER"/>
    <property type="match status" value="1"/>
</dbReference>
<evidence type="ECO:0000313" key="9">
    <source>
        <dbReference type="Proteomes" id="UP001343257"/>
    </source>
</evidence>
<name>A0ABU6PU32_9BACL</name>
<protein>
    <submittedName>
        <fullName evidence="8">Urea transporter</fullName>
    </submittedName>
</protein>
<comment type="similarity">
    <text evidence="2">Belongs to the urea transporter family.</text>
</comment>
<keyword evidence="5 7" id="KW-1133">Transmembrane helix</keyword>
<feature type="transmembrane region" description="Helical" evidence="7">
    <location>
        <begin position="187"/>
        <end position="205"/>
    </location>
</feature>
<dbReference type="Pfam" id="PF03253">
    <property type="entry name" value="UT"/>
    <property type="match status" value="1"/>
</dbReference>
<comment type="caution">
    <text evidence="8">The sequence shown here is derived from an EMBL/GenBank/DDBJ whole genome shotgun (WGS) entry which is preliminary data.</text>
</comment>
<feature type="transmembrane region" description="Helical" evidence="7">
    <location>
        <begin position="212"/>
        <end position="229"/>
    </location>
</feature>
<accession>A0ABU6PU32</accession>
<evidence type="ECO:0000256" key="4">
    <source>
        <dbReference type="ARBA" id="ARBA00022692"/>
    </source>
</evidence>
<dbReference type="PIRSF" id="PIRSF016502">
    <property type="entry name" value="Urea_transporter"/>
    <property type="match status" value="1"/>
</dbReference>
<evidence type="ECO:0000256" key="1">
    <source>
        <dbReference type="ARBA" id="ARBA00004651"/>
    </source>
</evidence>
<dbReference type="EMBL" id="JARTLD010000028">
    <property type="protein sequence ID" value="MED5017884.1"/>
    <property type="molecule type" value="Genomic_DNA"/>
</dbReference>
<feature type="transmembrane region" description="Helical" evidence="7">
    <location>
        <begin position="235"/>
        <end position="254"/>
    </location>
</feature>
<keyword evidence="6 7" id="KW-0472">Membrane</keyword>
<dbReference type="Proteomes" id="UP001343257">
    <property type="component" value="Unassembled WGS sequence"/>
</dbReference>
<feature type="transmembrane region" description="Helical" evidence="7">
    <location>
        <begin position="261"/>
        <end position="278"/>
    </location>
</feature>
<reference evidence="8 9" key="1">
    <citation type="submission" date="2023-03" db="EMBL/GenBank/DDBJ databases">
        <title>Bacillus Genome Sequencing.</title>
        <authorList>
            <person name="Dunlap C."/>
        </authorList>
    </citation>
    <scope>NUCLEOTIDE SEQUENCE [LARGE SCALE GENOMIC DNA]</scope>
    <source>
        <strain evidence="8 9">NRS-52</strain>
    </source>
</reference>
<feature type="transmembrane region" description="Helical" evidence="7">
    <location>
        <begin position="75"/>
        <end position="96"/>
    </location>
</feature>
<feature type="transmembrane region" description="Helical" evidence="7">
    <location>
        <begin position="284"/>
        <end position="304"/>
    </location>
</feature>
<feature type="transmembrane region" description="Helical" evidence="7">
    <location>
        <begin position="37"/>
        <end position="63"/>
    </location>
</feature>
<gene>
    <name evidence="8" type="ORF">P9847_11275</name>
</gene>
<evidence type="ECO:0000256" key="7">
    <source>
        <dbReference type="SAM" id="Phobius"/>
    </source>
</evidence>
<feature type="transmembrane region" description="Helical" evidence="7">
    <location>
        <begin position="130"/>
        <end position="149"/>
    </location>
</feature>
<keyword evidence="4 7" id="KW-0812">Transmembrane</keyword>
<dbReference type="RefSeq" id="WP_328277841.1">
    <property type="nucleotide sequence ID" value="NZ_JARTLD010000028.1"/>
</dbReference>
<dbReference type="PANTHER" id="PTHR10464:SF4">
    <property type="entry name" value="UREA TRANSPORTER"/>
    <property type="match status" value="1"/>
</dbReference>
<comment type="subcellular location">
    <subcellularLocation>
        <location evidence="1">Cell membrane</location>
        <topology evidence="1">Multi-pass membrane protein</topology>
    </subcellularLocation>
</comment>
<sequence length="313" mass="33536">MDTDNRNSLREGTLYSFISATFKAISQVILIENAVTGLLILIAILLSSIPIGFIALLSAFISVVIGRLAGGDKTIVNQGLLGYNSVLAGIALALNLEGGMRWVIALAGAAVAALFTAAMMHVMCNAKIPVLTFPYIVLTWFLLLASYRLGVFQLNPGLVPQDLSHWKLHSEGTPNLLHGLVNGIGQVFFQDYFWSGIIILAGVFWAGWRLGLYAIIGSVIAWLTAYGLGAEVSPINLGLYGYNAVLTMLAVAAVFDAKSRFAPWTGIIAAILSVPVTASLDTWLLPFGLPGLTMSFVLCTWLILAARKILPNL</sequence>
<evidence type="ECO:0000256" key="2">
    <source>
        <dbReference type="ARBA" id="ARBA00005914"/>
    </source>
</evidence>